<feature type="domain" description="ChsH2 C-terminal OB-fold" evidence="1">
    <location>
        <begin position="34"/>
        <end position="90"/>
    </location>
</feature>
<dbReference type="OrthoDB" id="5514845at2"/>
<dbReference type="InterPro" id="IPR052513">
    <property type="entry name" value="Thioester_dehydratase-like"/>
</dbReference>
<dbReference type="RefSeq" id="WP_066388205.1">
    <property type="nucleotide sequence ID" value="NZ_CP022572.1"/>
</dbReference>
<sequence>MKLSVHVCEECGNTSVPARLICPSCRAVGFRIEEIEGTGSVYTFTKINISSVEFKHLTPYYVVLVDLISGERVTGRIKEEIQINDKVELVDIEEGAYIFRKCG</sequence>
<proteinExistence type="predicted"/>
<dbReference type="STRING" id="1193713.GCA_001636315_01803"/>
<organism evidence="2 3">
    <name type="scientific">Neobacillus mesonae</name>
    <dbReference type="NCBI Taxonomy" id="1193713"/>
    <lineage>
        <taxon>Bacteria</taxon>
        <taxon>Bacillati</taxon>
        <taxon>Bacillota</taxon>
        <taxon>Bacilli</taxon>
        <taxon>Bacillales</taxon>
        <taxon>Bacillaceae</taxon>
        <taxon>Neobacillus</taxon>
    </lineage>
</organism>
<protein>
    <recommendedName>
        <fullName evidence="1">ChsH2 C-terminal OB-fold domain-containing protein</fullName>
    </recommendedName>
</protein>
<evidence type="ECO:0000313" key="2">
    <source>
        <dbReference type="EMBL" id="AZU64147.1"/>
    </source>
</evidence>
<dbReference type="AlphaFoldDB" id="A0A3Q9QXX1"/>
<dbReference type="Proteomes" id="UP000282892">
    <property type="component" value="Chromosome"/>
</dbReference>
<dbReference type="EMBL" id="CP022572">
    <property type="protein sequence ID" value="AZU64147.1"/>
    <property type="molecule type" value="Genomic_DNA"/>
</dbReference>
<dbReference type="KEGG" id="nmk:CHR53_24520"/>
<dbReference type="InterPro" id="IPR002878">
    <property type="entry name" value="ChsH2_C"/>
</dbReference>
<reference evidence="2 3" key="1">
    <citation type="submission" date="2017-07" db="EMBL/GenBank/DDBJ databases">
        <title>The complete genome sequence of Bacillus mesonae strain H20-5, an efficient strain improving plant abiotic stress resistance.</title>
        <authorList>
            <person name="Kim S.Y."/>
            <person name="Song H."/>
            <person name="Sang M.K."/>
            <person name="Weon H.-Y."/>
            <person name="Song J."/>
        </authorList>
    </citation>
    <scope>NUCLEOTIDE SEQUENCE [LARGE SCALE GENOMIC DNA]</scope>
    <source>
        <strain evidence="2 3">H20-5</strain>
    </source>
</reference>
<keyword evidence="3" id="KW-1185">Reference proteome</keyword>
<evidence type="ECO:0000259" key="1">
    <source>
        <dbReference type="Pfam" id="PF01796"/>
    </source>
</evidence>
<gene>
    <name evidence="2" type="ORF">CHR53_24520</name>
</gene>
<dbReference type="PANTHER" id="PTHR34075:SF5">
    <property type="entry name" value="BLR3430 PROTEIN"/>
    <property type="match status" value="1"/>
</dbReference>
<dbReference type="PANTHER" id="PTHR34075">
    <property type="entry name" value="BLR3430 PROTEIN"/>
    <property type="match status" value="1"/>
</dbReference>
<evidence type="ECO:0000313" key="3">
    <source>
        <dbReference type="Proteomes" id="UP000282892"/>
    </source>
</evidence>
<dbReference type="SUPFAM" id="SSF50249">
    <property type="entry name" value="Nucleic acid-binding proteins"/>
    <property type="match status" value="1"/>
</dbReference>
<dbReference type="InterPro" id="IPR012340">
    <property type="entry name" value="NA-bd_OB-fold"/>
</dbReference>
<accession>A0A3Q9QXX1</accession>
<name>A0A3Q9QXX1_9BACI</name>
<dbReference type="Pfam" id="PF01796">
    <property type="entry name" value="OB_ChsH2_C"/>
    <property type="match status" value="1"/>
</dbReference>